<organism evidence="1 2">
    <name type="scientific">Paenibacillus mesotrionivorans</name>
    <dbReference type="NCBI Taxonomy" id="3160968"/>
    <lineage>
        <taxon>Bacteria</taxon>
        <taxon>Bacillati</taxon>
        <taxon>Bacillota</taxon>
        <taxon>Bacilli</taxon>
        <taxon>Bacillales</taxon>
        <taxon>Paenibacillaceae</taxon>
        <taxon>Paenibacillus</taxon>
    </lineage>
</organism>
<dbReference type="EMBL" id="JBJURJ010000025">
    <property type="protein sequence ID" value="MFM9332059.1"/>
    <property type="molecule type" value="Genomic_DNA"/>
</dbReference>
<name>A0ACC7P4R9_9BACL</name>
<proteinExistence type="predicted"/>
<evidence type="ECO:0000313" key="2">
    <source>
        <dbReference type="Proteomes" id="UP001631969"/>
    </source>
</evidence>
<dbReference type="Proteomes" id="UP001631969">
    <property type="component" value="Unassembled WGS sequence"/>
</dbReference>
<accession>A0ACC7P4R9</accession>
<keyword evidence="1" id="KW-0548">Nucleotidyltransferase</keyword>
<keyword evidence="1" id="KW-0808">Transferase</keyword>
<evidence type="ECO:0000313" key="1">
    <source>
        <dbReference type="EMBL" id="MFM9332059.1"/>
    </source>
</evidence>
<keyword evidence="2" id="KW-1185">Reference proteome</keyword>
<gene>
    <name evidence="1" type="ORF">ACI1P1_27550</name>
</gene>
<protein>
    <submittedName>
        <fullName evidence="1">Diguanylate cyclase domain-containing protein</fullName>
        <ecNumber evidence="1">2.7.7.65</ecNumber>
    </submittedName>
</protein>
<comment type="caution">
    <text evidence="1">The sequence shown here is derived from an EMBL/GenBank/DDBJ whole genome shotgun (WGS) entry which is preliminary data.</text>
</comment>
<sequence length="645" mass="72555">MTTYTIFSLTAFVVYLLAGIYPVAKYKRNAVSILFSLTCLSLAVWSFAYAFVYMESSVFWIKLSSVGWCFFSALVLHSALRFARNPLFMKPLPQALLYVVPVVLLYMRVFMMDTGSGTSGMTGLVFQWLDNSYDVVYQLAALGVILRMRLQSANRRQRKQLNLVLASAALTFAANFVSQFILPAMGYPEWSTSGQLFSLILILGIIAANQRYGLFSLSEHVLYDEILTEMMDSFFLLSTEGRIQRINRRTVGLLGYSQEELSDLPLRDLCVEKDVIDTIVHGQTASDTTAYAEVNLMGSTGRMIPLRLSFSRIRDKSSCDILGIMVIGQDIAVKNRLQEEIRIHQEFERKLRESEERFRAMFDKHSAVMCLVDPESLQILSVNNAALAFYGYSFKEFESMKLTALDGTSLQEGVAMARHIVQEQSAVLHMKHKLADGDIRDVEIHSSAVPFGKRSIIYSIIHDITERKKAEDYISFLAYNDSLTGLSNRKLFYERVEKAIEAAKAAGGVFAVIYIDMDDLKFINDTYGHEDGDIVLRELGRRMNELTRSGLSAARLGGDEFAMLLPGIGTMQEALAAVENISEHLRKSIQMGAREINVQASIGISLYPSDGEDVESLLKTADFKMYAVKKERKSSKRLWAASENR</sequence>
<reference evidence="1" key="1">
    <citation type="submission" date="2024-12" db="EMBL/GenBank/DDBJ databases">
        <authorList>
            <person name="Wu N."/>
        </authorList>
    </citation>
    <scope>NUCLEOTIDE SEQUENCE</scope>
    <source>
        <strain evidence="1">P15</strain>
    </source>
</reference>
<dbReference type="EC" id="2.7.7.65" evidence="1"/>